<evidence type="ECO:0000313" key="18">
    <source>
        <dbReference type="Proteomes" id="UP000182631"/>
    </source>
</evidence>
<dbReference type="InterPro" id="IPR043129">
    <property type="entry name" value="ATPase_NBD"/>
</dbReference>
<feature type="binding site" evidence="16">
    <location>
        <begin position="7"/>
        <end position="14"/>
    </location>
    <ligand>
        <name>ATP</name>
        <dbReference type="ChEBI" id="CHEBI:30616"/>
    </ligand>
</feature>
<dbReference type="PANTHER" id="PTHR34265">
    <property type="entry name" value="TYPE III PANTOTHENATE KINASE"/>
    <property type="match status" value="1"/>
</dbReference>
<evidence type="ECO:0000256" key="13">
    <source>
        <dbReference type="ARBA" id="ARBA00022993"/>
    </source>
</evidence>
<dbReference type="GO" id="GO:0004594">
    <property type="term" value="F:pantothenate kinase activity"/>
    <property type="evidence" value="ECO:0007669"/>
    <property type="project" value="UniProtKB-UniRule"/>
</dbReference>
<dbReference type="Proteomes" id="UP000182631">
    <property type="component" value="Unassembled WGS sequence"/>
</dbReference>
<evidence type="ECO:0000256" key="7">
    <source>
        <dbReference type="ARBA" id="ARBA00022490"/>
    </source>
</evidence>
<evidence type="ECO:0000256" key="6">
    <source>
        <dbReference type="ARBA" id="ARBA00012102"/>
    </source>
</evidence>
<feature type="binding site" evidence="16">
    <location>
        <begin position="84"/>
        <end position="87"/>
    </location>
    <ligand>
        <name>substrate</name>
    </ligand>
</feature>
<evidence type="ECO:0000256" key="2">
    <source>
        <dbReference type="ARBA" id="ARBA00001958"/>
    </source>
</evidence>
<keyword evidence="12 16" id="KW-0630">Potassium</keyword>
<evidence type="ECO:0000256" key="12">
    <source>
        <dbReference type="ARBA" id="ARBA00022958"/>
    </source>
</evidence>
<protein>
    <recommendedName>
        <fullName evidence="15 16">Type III pantothenate kinase</fullName>
        <ecNumber evidence="6 16">2.7.1.33</ecNumber>
    </recommendedName>
    <alternativeName>
        <fullName evidence="16">PanK-III</fullName>
    </alternativeName>
    <alternativeName>
        <fullName evidence="16">Pantothenic acid kinase</fullName>
    </alternativeName>
</protein>
<dbReference type="AlphaFoldDB" id="A0A164ZSE9"/>
<evidence type="ECO:0000256" key="16">
    <source>
        <dbReference type="HAMAP-Rule" id="MF_01274"/>
    </source>
</evidence>
<comment type="cofactor">
    <cofactor evidence="16">
        <name>NH4(+)</name>
        <dbReference type="ChEBI" id="CHEBI:28938"/>
    </cofactor>
    <cofactor evidence="16">
        <name>K(+)</name>
        <dbReference type="ChEBI" id="CHEBI:29103"/>
    </cofactor>
    <text evidence="16">A monovalent cation. Ammonium or potassium.</text>
</comment>
<evidence type="ECO:0000256" key="9">
    <source>
        <dbReference type="ARBA" id="ARBA00022741"/>
    </source>
</evidence>
<keyword evidence="18" id="KW-1185">Reference proteome</keyword>
<comment type="cofactor">
    <cofactor evidence="2">
        <name>K(+)</name>
        <dbReference type="ChEBI" id="CHEBI:29103"/>
    </cofactor>
</comment>
<comment type="function">
    <text evidence="16">Catalyzes the phosphorylation of pantothenate (Pan), the first step in CoA biosynthesis.</text>
</comment>
<dbReference type="EMBL" id="FITM01000147">
    <property type="protein sequence ID" value="SAY39301.1"/>
    <property type="molecule type" value="Genomic_DNA"/>
</dbReference>
<dbReference type="CDD" id="cd24015">
    <property type="entry name" value="ASKHA_NBD_PanK-III"/>
    <property type="match status" value="1"/>
</dbReference>
<dbReference type="GO" id="GO:0005737">
    <property type="term" value="C:cytoplasm"/>
    <property type="evidence" value="ECO:0007669"/>
    <property type="project" value="UniProtKB-SubCell"/>
</dbReference>
<accession>A0A164ZSE9</accession>
<comment type="caution">
    <text evidence="16">Lacks conserved residue(s) required for the propagation of feature annotation.</text>
</comment>
<dbReference type="EC" id="2.7.1.33" evidence="6 16"/>
<keyword evidence="10 16" id="KW-0418">Kinase</keyword>
<evidence type="ECO:0000256" key="15">
    <source>
        <dbReference type="ARBA" id="ARBA00040883"/>
    </source>
</evidence>
<name>A0A164ZSE9_9SYNE</name>
<comment type="similarity">
    <text evidence="14 16">Belongs to the type III pantothenate kinase family.</text>
</comment>
<dbReference type="GO" id="GO:0005524">
    <property type="term" value="F:ATP binding"/>
    <property type="evidence" value="ECO:0007669"/>
    <property type="project" value="UniProtKB-UniRule"/>
</dbReference>
<feature type="binding site" evidence="16">
    <location>
        <position position="174"/>
    </location>
    <ligand>
        <name>substrate</name>
    </ligand>
</feature>
<sequence>MAVTALLVGNSRLHWGLGTPQSSGPGPLLQHWDGDWPPWQVQPATMRWAAVGLIPPSVETRLGSWPPPVETCQMPLANCPAHVGVDRALGGWQAFGCSAGGGVLVVDAGTALTMTAVTSNGSFAGGRILPGVALQLESLHQRTASLPCVVSPQARAWPTLPWNPAKPGFLATDTVNAMVDGVIHGLSAAVVNTMAALATAAVVRECWLTGGDAPLLQEAIHTQLAAGQLASRELALHHDPHLVLKGLLRLRTRTDGGGLDA</sequence>
<dbReference type="UniPathway" id="UPA00241">
    <property type="reaction ID" value="UER00352"/>
</dbReference>
<proteinExistence type="inferred from homology"/>
<dbReference type="Pfam" id="PF03309">
    <property type="entry name" value="Pan_kinase"/>
    <property type="match status" value="1"/>
</dbReference>
<gene>
    <name evidence="16" type="primary">coaX</name>
    <name evidence="17" type="ORF">FLM9_1370</name>
</gene>
<evidence type="ECO:0000256" key="11">
    <source>
        <dbReference type="ARBA" id="ARBA00022840"/>
    </source>
</evidence>
<feature type="active site" description="Proton acceptor" evidence="16">
    <location>
        <position position="86"/>
    </location>
</feature>
<dbReference type="HAMAP" id="MF_01274">
    <property type="entry name" value="Pantothen_kinase_3"/>
    <property type="match status" value="1"/>
</dbReference>
<keyword evidence="8 16" id="KW-0808">Transferase</keyword>
<keyword evidence="11 16" id="KW-0067">ATP-binding</keyword>
<keyword evidence="7 16" id="KW-0963">Cytoplasm</keyword>
<evidence type="ECO:0000256" key="8">
    <source>
        <dbReference type="ARBA" id="ARBA00022679"/>
    </source>
</evidence>
<dbReference type="Gene3D" id="3.30.420.40">
    <property type="match status" value="1"/>
</dbReference>
<evidence type="ECO:0000313" key="17">
    <source>
        <dbReference type="EMBL" id="SAY39301.1"/>
    </source>
</evidence>
<dbReference type="InterPro" id="IPR004619">
    <property type="entry name" value="Type_III_PanK"/>
</dbReference>
<evidence type="ECO:0000256" key="4">
    <source>
        <dbReference type="ARBA" id="ARBA00005225"/>
    </source>
</evidence>
<reference evidence="18" key="1">
    <citation type="submission" date="2016-02" db="EMBL/GenBank/DDBJ databases">
        <authorList>
            <person name="liu f."/>
        </authorList>
    </citation>
    <scope>NUCLEOTIDE SEQUENCE [LARGE SCALE GENOMIC DNA]</scope>
</reference>
<keyword evidence="13 16" id="KW-0173">Coenzyme A biosynthesis</keyword>
<evidence type="ECO:0000256" key="14">
    <source>
        <dbReference type="ARBA" id="ARBA00038036"/>
    </source>
</evidence>
<keyword evidence="16" id="KW-0479">Metal-binding</keyword>
<dbReference type="GO" id="GO:0015937">
    <property type="term" value="P:coenzyme A biosynthetic process"/>
    <property type="evidence" value="ECO:0007669"/>
    <property type="project" value="UniProtKB-UniRule"/>
</dbReference>
<organism evidence="17 18">
    <name type="scientific">Candidatus Synechococcus spongiarum</name>
    <dbReference type="NCBI Taxonomy" id="431041"/>
    <lineage>
        <taxon>Bacteria</taxon>
        <taxon>Bacillati</taxon>
        <taxon>Cyanobacteriota</taxon>
        <taxon>Cyanophyceae</taxon>
        <taxon>Synechococcales</taxon>
        <taxon>Synechococcaceae</taxon>
        <taxon>Synechococcus</taxon>
    </lineage>
</organism>
<feature type="binding site" evidence="16">
    <location>
        <position position="110"/>
    </location>
    <ligand>
        <name>ATP</name>
        <dbReference type="ChEBI" id="CHEBI:30616"/>
    </ligand>
</feature>
<dbReference type="GO" id="GO:0046872">
    <property type="term" value="F:metal ion binding"/>
    <property type="evidence" value="ECO:0007669"/>
    <property type="project" value="UniProtKB-KW"/>
</dbReference>
<feature type="binding site" evidence="16">
    <location>
        <position position="107"/>
    </location>
    <ligand>
        <name>K(+)</name>
        <dbReference type="ChEBI" id="CHEBI:29103"/>
    </ligand>
</feature>
<evidence type="ECO:0000256" key="3">
    <source>
        <dbReference type="ARBA" id="ARBA00004496"/>
    </source>
</evidence>
<evidence type="ECO:0000256" key="5">
    <source>
        <dbReference type="ARBA" id="ARBA00011738"/>
    </source>
</evidence>
<comment type="subcellular location">
    <subcellularLocation>
        <location evidence="3 16">Cytoplasm</location>
    </subcellularLocation>
</comment>
<dbReference type="PANTHER" id="PTHR34265:SF1">
    <property type="entry name" value="TYPE III PANTOTHENATE KINASE"/>
    <property type="match status" value="1"/>
</dbReference>
<dbReference type="NCBIfam" id="TIGR00671">
    <property type="entry name" value="baf"/>
    <property type="match status" value="1"/>
</dbReference>
<evidence type="ECO:0000256" key="10">
    <source>
        <dbReference type="ARBA" id="ARBA00022777"/>
    </source>
</evidence>
<evidence type="ECO:0000256" key="1">
    <source>
        <dbReference type="ARBA" id="ARBA00001206"/>
    </source>
</evidence>
<comment type="subunit">
    <text evidence="5 16">Homodimer.</text>
</comment>
<comment type="catalytic activity">
    <reaction evidence="1 16">
        <text>(R)-pantothenate + ATP = (R)-4'-phosphopantothenate + ADP + H(+)</text>
        <dbReference type="Rhea" id="RHEA:16373"/>
        <dbReference type="ChEBI" id="CHEBI:10986"/>
        <dbReference type="ChEBI" id="CHEBI:15378"/>
        <dbReference type="ChEBI" id="CHEBI:29032"/>
        <dbReference type="ChEBI" id="CHEBI:30616"/>
        <dbReference type="ChEBI" id="CHEBI:456216"/>
        <dbReference type="EC" id="2.7.1.33"/>
    </reaction>
</comment>
<comment type="pathway">
    <text evidence="4 16">Cofactor biosynthesis; coenzyme A biosynthesis; CoA from (R)-pantothenate: step 1/5.</text>
</comment>
<dbReference type="SUPFAM" id="SSF53067">
    <property type="entry name" value="Actin-like ATPase domain"/>
    <property type="match status" value="1"/>
</dbReference>
<keyword evidence="9 16" id="KW-0547">Nucleotide-binding</keyword>